<feature type="transmembrane region" description="Helical" evidence="13">
    <location>
        <begin position="286"/>
        <end position="311"/>
    </location>
</feature>
<keyword evidence="4 13" id="KW-0812">Transmembrane</keyword>
<reference evidence="15" key="1">
    <citation type="submission" date="2025-08" db="UniProtKB">
        <authorList>
            <consortium name="RefSeq"/>
        </authorList>
    </citation>
    <scope>IDENTIFICATION</scope>
</reference>
<feature type="transmembrane region" description="Helical" evidence="13">
    <location>
        <begin position="160"/>
        <end position="180"/>
    </location>
</feature>
<name>A0ABM1EMS3_PRICU</name>
<evidence type="ECO:0000256" key="6">
    <source>
        <dbReference type="ARBA" id="ARBA00022775"/>
    </source>
</evidence>
<sequence length="458" mass="51023">MIPSALLKLFRSDLLKAPEGISMYGNKECLEKGIGYAVVIIAFYVDFFYNVVIAWALYYFFASWTLNLPWVGCDNPWNTDDCFDGDPLKYDDYVYPTWANALGWIIAMSSVFMIPAMALYTLATTPGDTFLERLRTSITPLADQEAAARAVKNDQTEVRVVWFTAIFPYVVLMCLLIRGVTLPGSVKGIEYYLTPNFTKLGEPEVWVDAATQIFFSLGPGFGVLMAFASYNEFHNNVYHDAILTSCINCLTSFLSGFVIFAVLGYMSHRSGVSIKDVATEGPGLVFIVYPEAIATMPGSTAWAILFFLMLLTLGLDSSFGGSEAIITALSDEFVWVKKHREIFIGCLFTLYYCIGLTACAQLIHLFALPLFIKGVDRMSSDICEMIGTRPSAYWRTCWKFIAPPFILVSEILFDKIKEETPRYVDQIPLARPRGCCTTVKNRSGLKWRVSGGANGAAV</sequence>
<dbReference type="Proteomes" id="UP000695022">
    <property type="component" value="Unplaced"/>
</dbReference>
<evidence type="ECO:0000256" key="12">
    <source>
        <dbReference type="ARBA" id="ARBA00023180"/>
    </source>
</evidence>
<keyword evidence="3" id="KW-1003">Cell membrane</keyword>
<keyword evidence="12" id="KW-0325">Glycoprotein</keyword>
<organism evidence="14 15">
    <name type="scientific">Priapulus caudatus</name>
    <name type="common">Priapulid worm</name>
    <dbReference type="NCBI Taxonomy" id="37621"/>
    <lineage>
        <taxon>Eukaryota</taxon>
        <taxon>Metazoa</taxon>
        <taxon>Ecdysozoa</taxon>
        <taxon>Scalidophora</taxon>
        <taxon>Priapulida</taxon>
        <taxon>Priapulimorpha</taxon>
        <taxon>Priapulimorphida</taxon>
        <taxon>Priapulidae</taxon>
        <taxon>Priapulus</taxon>
    </lineage>
</organism>
<keyword evidence="9" id="KW-0915">Sodium</keyword>
<feature type="transmembrane region" description="Helical" evidence="13">
    <location>
        <begin position="342"/>
        <end position="372"/>
    </location>
</feature>
<comment type="subcellular location">
    <subcellularLocation>
        <location evidence="1">Cell membrane</location>
        <topology evidence="1">Multi-pass membrane protein</topology>
    </subcellularLocation>
</comment>
<evidence type="ECO:0000256" key="1">
    <source>
        <dbReference type="ARBA" id="ARBA00004651"/>
    </source>
</evidence>
<dbReference type="SUPFAM" id="SSF161070">
    <property type="entry name" value="SNF-like"/>
    <property type="match status" value="2"/>
</dbReference>
<evidence type="ECO:0000256" key="8">
    <source>
        <dbReference type="ARBA" id="ARBA00022989"/>
    </source>
</evidence>
<feature type="transmembrane region" description="Helical" evidence="13">
    <location>
        <begin position="33"/>
        <end position="61"/>
    </location>
</feature>
<accession>A0ABM1EMS3</accession>
<keyword evidence="6" id="KW-0532">Neurotransmitter transport</keyword>
<evidence type="ECO:0000256" key="7">
    <source>
        <dbReference type="ARBA" id="ARBA00022847"/>
    </source>
</evidence>
<evidence type="ECO:0000313" key="15">
    <source>
        <dbReference type="RefSeq" id="XP_014673494.1"/>
    </source>
</evidence>
<dbReference type="PANTHER" id="PTHR11616">
    <property type="entry name" value="SODIUM/CHLORIDE DEPENDENT TRANSPORTER"/>
    <property type="match status" value="1"/>
</dbReference>
<dbReference type="InterPro" id="IPR037272">
    <property type="entry name" value="SNS_sf"/>
</dbReference>
<evidence type="ECO:0000256" key="4">
    <source>
        <dbReference type="ARBA" id="ARBA00022692"/>
    </source>
</evidence>
<keyword evidence="8 13" id="KW-1133">Transmembrane helix</keyword>
<evidence type="ECO:0000256" key="5">
    <source>
        <dbReference type="ARBA" id="ARBA00022723"/>
    </source>
</evidence>
<protein>
    <submittedName>
        <fullName evidence="15">Sodium-dependent dopamine transporter-like</fullName>
    </submittedName>
</protein>
<dbReference type="PRINTS" id="PR00176">
    <property type="entry name" value="NANEUSMPORT"/>
</dbReference>
<evidence type="ECO:0000256" key="3">
    <source>
        <dbReference type="ARBA" id="ARBA00022475"/>
    </source>
</evidence>
<feature type="transmembrane region" description="Helical" evidence="13">
    <location>
        <begin position="242"/>
        <end position="266"/>
    </location>
</feature>
<keyword evidence="5" id="KW-0479">Metal-binding</keyword>
<keyword evidence="14" id="KW-1185">Reference proteome</keyword>
<dbReference type="Pfam" id="PF00209">
    <property type="entry name" value="SNF"/>
    <property type="match status" value="4"/>
</dbReference>
<keyword evidence="7" id="KW-0769">Symport</keyword>
<evidence type="ECO:0000313" key="14">
    <source>
        <dbReference type="Proteomes" id="UP000695022"/>
    </source>
</evidence>
<dbReference type="InterPro" id="IPR000175">
    <property type="entry name" value="Na/ntran_symport"/>
</dbReference>
<dbReference type="PANTHER" id="PTHR11616:SF320">
    <property type="entry name" value="SODIUM-DEPENDENT NORADRENALINE TRANSPORTER"/>
    <property type="match status" value="1"/>
</dbReference>
<evidence type="ECO:0000256" key="11">
    <source>
        <dbReference type="ARBA" id="ARBA00023157"/>
    </source>
</evidence>
<evidence type="ECO:0000256" key="2">
    <source>
        <dbReference type="ARBA" id="ARBA00022448"/>
    </source>
</evidence>
<keyword evidence="2" id="KW-0813">Transport</keyword>
<feature type="transmembrane region" description="Helical" evidence="13">
    <location>
        <begin position="101"/>
        <end position="123"/>
    </location>
</feature>
<dbReference type="RefSeq" id="XP_014673494.1">
    <property type="nucleotide sequence ID" value="XM_014818008.1"/>
</dbReference>
<evidence type="ECO:0000256" key="9">
    <source>
        <dbReference type="ARBA" id="ARBA00023053"/>
    </source>
</evidence>
<feature type="transmembrane region" description="Helical" evidence="13">
    <location>
        <begin position="209"/>
        <end position="230"/>
    </location>
</feature>
<gene>
    <name evidence="15" type="primary">LOC106813785</name>
</gene>
<dbReference type="GeneID" id="106813785"/>
<keyword evidence="11" id="KW-1015">Disulfide bond</keyword>
<dbReference type="PROSITE" id="PS50267">
    <property type="entry name" value="NA_NEUROTRAN_SYMP_3"/>
    <property type="match status" value="1"/>
</dbReference>
<proteinExistence type="predicted"/>
<keyword evidence="10 13" id="KW-0472">Membrane</keyword>
<evidence type="ECO:0000256" key="13">
    <source>
        <dbReference type="SAM" id="Phobius"/>
    </source>
</evidence>
<evidence type="ECO:0000256" key="10">
    <source>
        <dbReference type="ARBA" id="ARBA00023136"/>
    </source>
</evidence>